<dbReference type="Pfam" id="PF19777">
    <property type="entry name" value="DUF6263"/>
    <property type="match status" value="2"/>
</dbReference>
<dbReference type="AlphaFoldDB" id="A0A380CBX3"/>
<sequence>MKKHALSLLILLGLALTTQAQQAVTLKIKPSLNKPSVVKMEVKTDVDGPQSVLMNMSMKMEMTPKSIEGEKITIETLTKSIKAEINADMMTLNYDSEKESTDEMGKMLSEQFAPILGKTITTVMTNSGKVLDVSFPTELGQGIDKNSFNNMATALPDHPVKPGDTWDSEIEKGELVPKITTKSTFKEISDSGYVIDIAGNVFGDDDSQIGTITGNYILDKTTNLTKSYILTTRLEVQGTKVTTEVTMNTL</sequence>
<gene>
    <name evidence="2" type="ORF">NCTC11388_02520</name>
</gene>
<name>A0A380CBX3_SPHSI</name>
<protein>
    <submittedName>
        <fullName evidence="2">Uncharacterized protein</fullName>
    </submittedName>
</protein>
<dbReference type="Proteomes" id="UP000254893">
    <property type="component" value="Unassembled WGS sequence"/>
</dbReference>
<evidence type="ECO:0000256" key="1">
    <source>
        <dbReference type="SAM" id="SignalP"/>
    </source>
</evidence>
<evidence type="ECO:0000313" key="2">
    <source>
        <dbReference type="EMBL" id="SUJ15744.1"/>
    </source>
</evidence>
<feature type="chain" id="PRO_5016590765" evidence="1">
    <location>
        <begin position="24"/>
        <end position="250"/>
    </location>
</feature>
<organism evidence="2 3">
    <name type="scientific">Sphingobacterium spiritivorum</name>
    <name type="common">Flavobacterium spiritivorum</name>
    <dbReference type="NCBI Taxonomy" id="258"/>
    <lineage>
        <taxon>Bacteria</taxon>
        <taxon>Pseudomonadati</taxon>
        <taxon>Bacteroidota</taxon>
        <taxon>Sphingobacteriia</taxon>
        <taxon>Sphingobacteriales</taxon>
        <taxon>Sphingobacteriaceae</taxon>
        <taxon>Sphingobacterium</taxon>
    </lineage>
</organism>
<dbReference type="EMBL" id="UGYW01000002">
    <property type="protein sequence ID" value="SUJ15744.1"/>
    <property type="molecule type" value="Genomic_DNA"/>
</dbReference>
<feature type="signal peptide" evidence="1">
    <location>
        <begin position="1"/>
        <end position="23"/>
    </location>
</feature>
<proteinExistence type="predicted"/>
<accession>A0A380CBX3</accession>
<reference evidence="2 3" key="1">
    <citation type="submission" date="2018-06" db="EMBL/GenBank/DDBJ databases">
        <authorList>
            <consortium name="Pathogen Informatics"/>
            <person name="Doyle S."/>
        </authorList>
    </citation>
    <scope>NUCLEOTIDE SEQUENCE [LARGE SCALE GENOMIC DNA]</scope>
    <source>
        <strain evidence="2 3">NCTC11388</strain>
    </source>
</reference>
<dbReference type="InterPro" id="IPR046230">
    <property type="entry name" value="DUF6263"/>
</dbReference>
<evidence type="ECO:0000313" key="3">
    <source>
        <dbReference type="Proteomes" id="UP000254893"/>
    </source>
</evidence>
<keyword evidence="1" id="KW-0732">Signal</keyword>
<dbReference type="RefSeq" id="WP_115170362.1">
    <property type="nucleotide sequence ID" value="NZ_UGYW01000002.1"/>
</dbReference>